<dbReference type="AlphaFoldDB" id="A0A495VCD4"/>
<evidence type="ECO:0000313" key="1">
    <source>
        <dbReference type="EMBL" id="RKT47071.1"/>
    </source>
</evidence>
<name>A0A495VCD4_9GAMM</name>
<reference evidence="1 2" key="1">
    <citation type="submission" date="2018-10" db="EMBL/GenBank/DDBJ databases">
        <title>Genomic Encyclopedia of Archaeal and Bacterial Type Strains, Phase II (KMG-II): from individual species to whole genera.</title>
        <authorList>
            <person name="Goeker M."/>
        </authorList>
    </citation>
    <scope>NUCLEOTIDE SEQUENCE [LARGE SCALE GENOMIC DNA]</scope>
    <source>
        <strain evidence="1 2">DSM 235</strain>
    </source>
</reference>
<evidence type="ECO:0000313" key="2">
    <source>
        <dbReference type="Proteomes" id="UP000274556"/>
    </source>
</evidence>
<gene>
    <name evidence="1" type="ORF">BDD21_4623</name>
</gene>
<protein>
    <submittedName>
        <fullName evidence="1">Uncharacterized protein</fullName>
    </submittedName>
</protein>
<comment type="caution">
    <text evidence="1">The sequence shown here is derived from an EMBL/GenBank/DDBJ whole genome shotgun (WGS) entry which is preliminary data.</text>
</comment>
<organism evidence="1 2">
    <name type="scientific">Thiocapsa rosea</name>
    <dbReference type="NCBI Taxonomy" id="69360"/>
    <lineage>
        <taxon>Bacteria</taxon>
        <taxon>Pseudomonadati</taxon>
        <taxon>Pseudomonadota</taxon>
        <taxon>Gammaproteobacteria</taxon>
        <taxon>Chromatiales</taxon>
        <taxon>Chromatiaceae</taxon>
        <taxon>Thiocapsa</taxon>
    </lineage>
</organism>
<dbReference type="Proteomes" id="UP000274556">
    <property type="component" value="Unassembled WGS sequence"/>
</dbReference>
<sequence length="62" mass="7324">MRPLRAFARALRHLDAVRKSHTGRSFTDSNQVNERLAIFRIIRILRIISKRQISRTQGYGHH</sequence>
<keyword evidence="2" id="KW-1185">Reference proteome</keyword>
<proteinExistence type="predicted"/>
<accession>A0A495VCD4</accession>
<dbReference type="EMBL" id="RBXL01000001">
    <property type="protein sequence ID" value="RKT47071.1"/>
    <property type="molecule type" value="Genomic_DNA"/>
</dbReference>